<evidence type="ECO:0000313" key="1">
    <source>
        <dbReference type="EMBL" id="KAA0043627.1"/>
    </source>
</evidence>
<gene>
    <name evidence="2" type="ORF">E5676_scaffold447G001600</name>
    <name evidence="1" type="ORF">E6C27_scaffold320G00700</name>
</gene>
<reference evidence="3 4" key="1">
    <citation type="submission" date="2019-08" db="EMBL/GenBank/DDBJ databases">
        <title>Draft genome sequences of two oriental melons (Cucumis melo L. var makuwa).</title>
        <authorList>
            <person name="Kwon S.-Y."/>
        </authorList>
    </citation>
    <scope>NUCLEOTIDE SEQUENCE [LARGE SCALE GENOMIC DNA]</scope>
    <source>
        <strain evidence="4">cv. Chang Bougi</strain>
        <strain evidence="3">cv. SW 3</strain>
        <tissue evidence="1">Leaf</tissue>
    </source>
</reference>
<sequence>MSPPPSSAGRQSTIEQLTLELSEGYMSTHLATISTALAQLVHQIVTGYSMNIDHQLSIVFPSELATDNDIAGLASRTISISYKTFQGAHVSDLLVTFRPPRRGARSSGAELPIPDDGLHLFQDLALRVMQLLSDESCALNCICR</sequence>
<accession>A0A5A7TPB3</accession>
<evidence type="ECO:0008006" key="5">
    <source>
        <dbReference type="Google" id="ProtNLM"/>
    </source>
</evidence>
<evidence type="ECO:0000313" key="2">
    <source>
        <dbReference type="EMBL" id="TYK09738.1"/>
    </source>
</evidence>
<dbReference type="Proteomes" id="UP000321393">
    <property type="component" value="Unassembled WGS sequence"/>
</dbReference>
<comment type="caution">
    <text evidence="1">The sequence shown here is derived from an EMBL/GenBank/DDBJ whole genome shotgun (WGS) entry which is preliminary data.</text>
</comment>
<organism evidence="1 3">
    <name type="scientific">Cucumis melo var. makuwa</name>
    <name type="common">Oriental melon</name>
    <dbReference type="NCBI Taxonomy" id="1194695"/>
    <lineage>
        <taxon>Eukaryota</taxon>
        <taxon>Viridiplantae</taxon>
        <taxon>Streptophyta</taxon>
        <taxon>Embryophyta</taxon>
        <taxon>Tracheophyta</taxon>
        <taxon>Spermatophyta</taxon>
        <taxon>Magnoliopsida</taxon>
        <taxon>eudicotyledons</taxon>
        <taxon>Gunneridae</taxon>
        <taxon>Pentapetalae</taxon>
        <taxon>rosids</taxon>
        <taxon>fabids</taxon>
        <taxon>Cucurbitales</taxon>
        <taxon>Cucurbitaceae</taxon>
        <taxon>Benincaseae</taxon>
        <taxon>Cucumis</taxon>
    </lineage>
</organism>
<dbReference type="EMBL" id="SSTD01011480">
    <property type="protein sequence ID" value="TYK09738.1"/>
    <property type="molecule type" value="Genomic_DNA"/>
</dbReference>
<dbReference type="AlphaFoldDB" id="A0A5A7TPB3"/>
<dbReference type="Proteomes" id="UP000321947">
    <property type="component" value="Unassembled WGS sequence"/>
</dbReference>
<evidence type="ECO:0000313" key="3">
    <source>
        <dbReference type="Proteomes" id="UP000321393"/>
    </source>
</evidence>
<evidence type="ECO:0000313" key="4">
    <source>
        <dbReference type="Proteomes" id="UP000321947"/>
    </source>
</evidence>
<name>A0A5A7TPB3_CUCMM</name>
<dbReference type="EMBL" id="SSTE01015080">
    <property type="protein sequence ID" value="KAA0043627.1"/>
    <property type="molecule type" value="Genomic_DNA"/>
</dbReference>
<protein>
    <recommendedName>
        <fullName evidence="5">Flocculation protein FLO11-like</fullName>
    </recommendedName>
</protein>
<proteinExistence type="predicted"/>